<protein>
    <submittedName>
        <fullName evidence="1">Uncharacterized protein</fullName>
    </submittedName>
</protein>
<gene>
    <name evidence="1" type="ORF">G3436_22290</name>
</gene>
<evidence type="ECO:0000313" key="2">
    <source>
        <dbReference type="Proteomes" id="UP000482634"/>
    </source>
</evidence>
<evidence type="ECO:0000313" key="1">
    <source>
        <dbReference type="EMBL" id="NER66089.1"/>
    </source>
</evidence>
<proteinExistence type="predicted"/>
<comment type="caution">
    <text evidence="1">The sequence shown here is derived from an EMBL/GenBank/DDBJ whole genome shotgun (WGS) entry which is preliminary data.</text>
</comment>
<dbReference type="RefSeq" id="WP_163949561.1">
    <property type="nucleotide sequence ID" value="NZ_JAAHBU010000385.1"/>
</dbReference>
<keyword evidence="2" id="KW-1185">Reference proteome</keyword>
<organism evidence="1 2">
    <name type="scientific">Pseudomonas brassicae</name>
    <dbReference type="NCBI Taxonomy" id="2708063"/>
    <lineage>
        <taxon>Bacteria</taxon>
        <taxon>Pseudomonadati</taxon>
        <taxon>Pseudomonadota</taxon>
        <taxon>Gammaproteobacteria</taxon>
        <taxon>Pseudomonadales</taxon>
        <taxon>Pseudomonadaceae</taxon>
        <taxon>Pseudomonas</taxon>
    </lineage>
</organism>
<accession>A0A6B3NVD3</accession>
<name>A0A6B3NVD3_9PSED</name>
<dbReference type="Proteomes" id="UP000482634">
    <property type="component" value="Unassembled WGS sequence"/>
</dbReference>
<dbReference type="EMBL" id="JAAHBU010000385">
    <property type="protein sequence ID" value="NER66089.1"/>
    <property type="molecule type" value="Genomic_DNA"/>
</dbReference>
<sequence>MVPQAWKDPFGEKTAAIYLRELAEVSTSPAQFNELVERVSVVARRGINDVTWDVDAIFAVTGAPAVLRALLAKRAAAAGAGLADDVAAKIPAWESVDGAYGGSIPGRSRPMGRPWTRLGISVMGWLVQKGKCPVFFQNLVPHLFLQVV</sequence>
<reference evidence="1 2" key="1">
    <citation type="submission" date="2020-02" db="EMBL/GenBank/DDBJ databases">
        <title>Broccoli isolated Pseudomonas sp.</title>
        <authorList>
            <person name="Fujikawa T."/>
            <person name="Sawada H."/>
        </authorList>
    </citation>
    <scope>NUCLEOTIDE SEQUENCE [LARGE SCALE GENOMIC DNA]</scope>
    <source>
        <strain evidence="1 2">MAFF212427</strain>
    </source>
</reference>
<dbReference type="AlphaFoldDB" id="A0A6B3NVD3"/>